<evidence type="ECO:0000313" key="7">
    <source>
        <dbReference type="EMBL" id="MCQ8895650.1"/>
    </source>
</evidence>
<feature type="binding site" evidence="6">
    <location>
        <begin position="148"/>
        <end position="149"/>
    </location>
    <ligand>
        <name>S-adenosyl-L-methionine</name>
        <dbReference type="ChEBI" id="CHEBI:59789"/>
    </ligand>
</feature>
<dbReference type="EC" id="2.1.1.170" evidence="6"/>
<gene>
    <name evidence="6 7" type="primary">rsmG</name>
    <name evidence="7" type="ORF">NQT62_04230</name>
</gene>
<dbReference type="PANTHER" id="PTHR31760">
    <property type="entry name" value="S-ADENOSYL-L-METHIONINE-DEPENDENT METHYLTRANSFERASES SUPERFAMILY PROTEIN"/>
    <property type="match status" value="1"/>
</dbReference>
<keyword evidence="5 6" id="KW-0949">S-adenosyl-L-methionine</keyword>
<keyword evidence="1 6" id="KW-0963">Cytoplasm</keyword>
<feature type="binding site" evidence="6">
    <location>
        <position position="102"/>
    </location>
    <ligand>
        <name>S-adenosyl-L-methionine</name>
        <dbReference type="ChEBI" id="CHEBI:59789"/>
    </ligand>
</feature>
<keyword evidence="4 6" id="KW-0808">Transferase</keyword>
<dbReference type="NCBIfam" id="TIGR00138">
    <property type="entry name" value="rsmG_gidB"/>
    <property type="match status" value="1"/>
</dbReference>
<feature type="binding site" evidence="6">
    <location>
        <position position="162"/>
    </location>
    <ligand>
        <name>S-adenosyl-L-methionine</name>
        <dbReference type="ChEBI" id="CHEBI:59789"/>
    </ligand>
</feature>
<organism evidence="7 8">
    <name type="scientific">Limnobacter humi</name>
    <dbReference type="NCBI Taxonomy" id="1778671"/>
    <lineage>
        <taxon>Bacteria</taxon>
        <taxon>Pseudomonadati</taxon>
        <taxon>Pseudomonadota</taxon>
        <taxon>Betaproteobacteria</taxon>
        <taxon>Burkholderiales</taxon>
        <taxon>Burkholderiaceae</taxon>
        <taxon>Limnobacter</taxon>
    </lineage>
</organism>
<dbReference type="GO" id="GO:0008168">
    <property type="term" value="F:methyltransferase activity"/>
    <property type="evidence" value="ECO:0007669"/>
    <property type="project" value="UniProtKB-KW"/>
</dbReference>
<evidence type="ECO:0000256" key="4">
    <source>
        <dbReference type="ARBA" id="ARBA00022679"/>
    </source>
</evidence>
<evidence type="ECO:0000256" key="6">
    <source>
        <dbReference type="HAMAP-Rule" id="MF_00074"/>
    </source>
</evidence>
<comment type="function">
    <text evidence="6">Specifically methylates the N7 position of guanine in position 527 of 16S rRNA.</text>
</comment>
<keyword evidence="2 6" id="KW-0698">rRNA processing</keyword>
<dbReference type="HAMAP" id="MF_00074">
    <property type="entry name" value="16SrRNA_methyltr_G"/>
    <property type="match status" value="1"/>
</dbReference>
<evidence type="ECO:0000313" key="8">
    <source>
        <dbReference type="Proteomes" id="UP001204142"/>
    </source>
</evidence>
<dbReference type="InterPro" id="IPR003682">
    <property type="entry name" value="rRNA_ssu_MeTfrase_G"/>
</dbReference>
<dbReference type="Gene3D" id="3.40.50.150">
    <property type="entry name" value="Vaccinia Virus protein VP39"/>
    <property type="match status" value="1"/>
</dbReference>
<evidence type="ECO:0000256" key="3">
    <source>
        <dbReference type="ARBA" id="ARBA00022603"/>
    </source>
</evidence>
<dbReference type="Pfam" id="PF02527">
    <property type="entry name" value="GidB"/>
    <property type="match status" value="1"/>
</dbReference>
<dbReference type="PANTHER" id="PTHR31760:SF0">
    <property type="entry name" value="S-ADENOSYL-L-METHIONINE-DEPENDENT METHYLTRANSFERASES SUPERFAMILY PROTEIN"/>
    <property type="match status" value="1"/>
</dbReference>
<dbReference type="Proteomes" id="UP001204142">
    <property type="component" value="Unassembled WGS sequence"/>
</dbReference>
<comment type="similarity">
    <text evidence="6">Belongs to the methyltransferase superfamily. RNA methyltransferase RsmG family.</text>
</comment>
<name>A0ABT1WDP8_9BURK</name>
<comment type="caution">
    <text evidence="7">The sequence shown here is derived from an EMBL/GenBank/DDBJ whole genome shotgun (WGS) entry which is preliminary data.</text>
</comment>
<protein>
    <recommendedName>
        <fullName evidence="6">Ribosomal RNA small subunit methyltransferase G</fullName>
        <ecNumber evidence="6">2.1.1.170</ecNumber>
    </recommendedName>
    <alternativeName>
        <fullName evidence="6">16S rRNA 7-methylguanosine methyltransferase</fullName>
        <shortName evidence="6">16S rRNA m7G methyltransferase</shortName>
    </alternativeName>
</protein>
<dbReference type="RefSeq" id="WP_256763345.1">
    <property type="nucleotide sequence ID" value="NZ_JANIGO010000001.1"/>
</dbReference>
<dbReference type="SUPFAM" id="SSF53335">
    <property type="entry name" value="S-adenosyl-L-methionine-dependent methyltransferases"/>
    <property type="match status" value="1"/>
</dbReference>
<dbReference type="EMBL" id="JANIGO010000001">
    <property type="protein sequence ID" value="MCQ8895650.1"/>
    <property type="molecule type" value="Genomic_DNA"/>
</dbReference>
<proteinExistence type="inferred from homology"/>
<feature type="binding site" evidence="6">
    <location>
        <position position="97"/>
    </location>
    <ligand>
        <name>S-adenosyl-L-methionine</name>
        <dbReference type="ChEBI" id="CHEBI:59789"/>
    </ligand>
</feature>
<evidence type="ECO:0000256" key="2">
    <source>
        <dbReference type="ARBA" id="ARBA00022552"/>
    </source>
</evidence>
<keyword evidence="3 6" id="KW-0489">Methyltransferase</keyword>
<evidence type="ECO:0000256" key="5">
    <source>
        <dbReference type="ARBA" id="ARBA00022691"/>
    </source>
</evidence>
<accession>A0ABT1WDP8</accession>
<comment type="caution">
    <text evidence="6">Lacks conserved residue(s) required for the propagation of feature annotation.</text>
</comment>
<comment type="catalytic activity">
    <reaction evidence="6">
        <text>guanosine(527) in 16S rRNA + S-adenosyl-L-methionine = N(7)-methylguanosine(527) in 16S rRNA + S-adenosyl-L-homocysteine</text>
        <dbReference type="Rhea" id="RHEA:42732"/>
        <dbReference type="Rhea" id="RHEA-COMP:10209"/>
        <dbReference type="Rhea" id="RHEA-COMP:10210"/>
        <dbReference type="ChEBI" id="CHEBI:57856"/>
        <dbReference type="ChEBI" id="CHEBI:59789"/>
        <dbReference type="ChEBI" id="CHEBI:74269"/>
        <dbReference type="ChEBI" id="CHEBI:74480"/>
        <dbReference type="EC" id="2.1.1.170"/>
    </reaction>
</comment>
<evidence type="ECO:0000256" key="1">
    <source>
        <dbReference type="ARBA" id="ARBA00022490"/>
    </source>
</evidence>
<dbReference type="CDD" id="cd02440">
    <property type="entry name" value="AdoMet_MTases"/>
    <property type="match status" value="1"/>
</dbReference>
<dbReference type="InterPro" id="IPR029063">
    <property type="entry name" value="SAM-dependent_MTases_sf"/>
</dbReference>
<dbReference type="GO" id="GO:0032259">
    <property type="term" value="P:methylation"/>
    <property type="evidence" value="ECO:0007669"/>
    <property type="project" value="UniProtKB-KW"/>
</dbReference>
<dbReference type="PIRSF" id="PIRSF003078">
    <property type="entry name" value="GidB"/>
    <property type="match status" value="1"/>
</dbReference>
<comment type="subcellular location">
    <subcellularLocation>
        <location evidence="6">Cytoplasm</location>
    </subcellularLocation>
</comment>
<reference evidence="7 8" key="1">
    <citation type="submission" date="2022-07" db="EMBL/GenBank/DDBJ databases">
        <authorList>
            <person name="Xamxidin M."/>
            <person name="Wu M."/>
        </authorList>
    </citation>
    <scope>NUCLEOTIDE SEQUENCE [LARGE SCALE GENOMIC DNA]</scope>
    <source>
        <strain evidence="7 8">NBRC 111650</strain>
    </source>
</reference>
<keyword evidence="8" id="KW-1185">Reference proteome</keyword>
<sequence length="225" mass="24527">MRSRSSVRRPPSVLGSVEQGVLEQGIAALGVDVSLAQTQQLFDYAKLLQKWNQVINLTAIRQPQDIVTHHLLDSLAVLPALSDTLQCQSAPAILDVGAGAGLPGLVLAIAQPSWQITLVDTVQKKVAFMQQAIGVLGLTNARAVHARVEELQLPPFDMICSRAFSSMALFISLSRHLLAPNGVFAALKGRVEVDHEVPEGWQLSALHAIHVPFLDEDRHLFMIKR</sequence>